<keyword evidence="1" id="KW-0489">Methyltransferase</keyword>
<evidence type="ECO:0000256" key="4">
    <source>
        <dbReference type="PIRSR" id="PIRSR005739-1"/>
    </source>
</evidence>
<dbReference type="InterPro" id="IPR001077">
    <property type="entry name" value="COMT_C"/>
</dbReference>
<dbReference type="Pfam" id="PF00891">
    <property type="entry name" value="Methyltransf_2"/>
    <property type="match status" value="1"/>
</dbReference>
<dbReference type="Gene3D" id="1.10.10.10">
    <property type="entry name" value="Winged helix-like DNA-binding domain superfamily/Winged helix DNA-binding domain"/>
    <property type="match status" value="1"/>
</dbReference>
<dbReference type="GO" id="GO:0008171">
    <property type="term" value="F:O-methyltransferase activity"/>
    <property type="evidence" value="ECO:0007669"/>
    <property type="project" value="InterPro"/>
</dbReference>
<dbReference type="GO" id="GO:0046983">
    <property type="term" value="F:protein dimerization activity"/>
    <property type="evidence" value="ECO:0007669"/>
    <property type="project" value="InterPro"/>
</dbReference>
<sequence length="397" mass="44042">MASQAPSEILDGIAAARIAFEKNEAGSREALIDYSRALISSLEIPSEFVQRTFWAEPAQSAIIRIAVDVKLFQHLEEAGNKGLSPSALSEKTGINVSLLERLIRHLVAMNLITFHNGVFLGTKLSNDLAAEKYQHSISFCYDASRPAFNGFPEHFKNNGYQPPTLSGLDGPFQSAHKTDRAFFDWLVATPPHLDYFSSFMASYRAGKPDWFDFYPVQERLIEGFDASANEALLVDVGGGRGHDVTTFAARYESRPGKIVLQDREQVIATVKVEGTELPFEVQAHDFFTPQPIKAARAYSLHSILHDWGDEESVKIIENLVPALKKGYSRVLFNEIVVSEEKPTLAATNMDMMMLAHLNVRERSEAEWTSLLAKGGLKVIKVHTYPGVAESVIEAELA</sequence>
<evidence type="ECO:0000313" key="8">
    <source>
        <dbReference type="Proteomes" id="UP001149165"/>
    </source>
</evidence>
<organism evidence="7 8">
    <name type="scientific">Penicillium angulare</name>
    <dbReference type="NCBI Taxonomy" id="116970"/>
    <lineage>
        <taxon>Eukaryota</taxon>
        <taxon>Fungi</taxon>
        <taxon>Dikarya</taxon>
        <taxon>Ascomycota</taxon>
        <taxon>Pezizomycotina</taxon>
        <taxon>Eurotiomycetes</taxon>
        <taxon>Eurotiomycetidae</taxon>
        <taxon>Eurotiales</taxon>
        <taxon>Aspergillaceae</taxon>
        <taxon>Penicillium</taxon>
    </lineage>
</organism>
<evidence type="ECO:0000256" key="1">
    <source>
        <dbReference type="ARBA" id="ARBA00022603"/>
    </source>
</evidence>
<evidence type="ECO:0000313" key="7">
    <source>
        <dbReference type="EMBL" id="KAJ5094095.1"/>
    </source>
</evidence>
<feature type="active site" description="Proton acceptor" evidence="4">
    <location>
        <position position="305"/>
    </location>
</feature>
<dbReference type="EMBL" id="JAPQKH010000006">
    <property type="protein sequence ID" value="KAJ5094095.1"/>
    <property type="molecule type" value="Genomic_DNA"/>
</dbReference>
<keyword evidence="2" id="KW-0808">Transferase</keyword>
<keyword evidence="3" id="KW-0949">S-adenosyl-L-methionine</keyword>
<dbReference type="PIRSF" id="PIRSF005739">
    <property type="entry name" value="O-mtase"/>
    <property type="match status" value="1"/>
</dbReference>
<dbReference type="InterPro" id="IPR012967">
    <property type="entry name" value="COMT_dimerisation"/>
</dbReference>
<dbReference type="Proteomes" id="UP001149165">
    <property type="component" value="Unassembled WGS sequence"/>
</dbReference>
<feature type="domain" description="O-methyltransferase dimerisation" evidence="6">
    <location>
        <begin position="60"/>
        <end position="126"/>
    </location>
</feature>
<dbReference type="AlphaFoldDB" id="A0A9W9K608"/>
<dbReference type="InterPro" id="IPR029063">
    <property type="entry name" value="SAM-dependent_MTases_sf"/>
</dbReference>
<dbReference type="SUPFAM" id="SSF46785">
    <property type="entry name" value="Winged helix' DNA-binding domain"/>
    <property type="match status" value="1"/>
</dbReference>
<dbReference type="InterPro" id="IPR016461">
    <property type="entry name" value="COMT-like"/>
</dbReference>
<dbReference type="PANTHER" id="PTHR43712">
    <property type="entry name" value="PUTATIVE (AFU_ORTHOLOGUE AFUA_4G14580)-RELATED"/>
    <property type="match status" value="1"/>
</dbReference>
<proteinExistence type="predicted"/>
<dbReference type="InterPro" id="IPR036388">
    <property type="entry name" value="WH-like_DNA-bd_sf"/>
</dbReference>
<evidence type="ECO:0008006" key="9">
    <source>
        <dbReference type="Google" id="ProtNLM"/>
    </source>
</evidence>
<dbReference type="PANTHER" id="PTHR43712:SF17">
    <property type="entry name" value="O-METHYLTRANSFERASE"/>
    <property type="match status" value="1"/>
</dbReference>
<dbReference type="GO" id="GO:0032259">
    <property type="term" value="P:methylation"/>
    <property type="evidence" value="ECO:0007669"/>
    <property type="project" value="UniProtKB-KW"/>
</dbReference>
<gene>
    <name evidence="7" type="ORF">N7456_009956</name>
</gene>
<dbReference type="PROSITE" id="PS51683">
    <property type="entry name" value="SAM_OMT_II"/>
    <property type="match status" value="1"/>
</dbReference>
<protein>
    <recommendedName>
        <fullName evidence="9">O-methyltransferase domain-containing protein</fullName>
    </recommendedName>
</protein>
<dbReference type="Gene3D" id="3.40.50.150">
    <property type="entry name" value="Vaccinia Virus protein VP39"/>
    <property type="match status" value="1"/>
</dbReference>
<accession>A0A9W9K608</accession>
<name>A0A9W9K608_9EURO</name>
<evidence type="ECO:0000256" key="3">
    <source>
        <dbReference type="ARBA" id="ARBA00022691"/>
    </source>
</evidence>
<evidence type="ECO:0000256" key="2">
    <source>
        <dbReference type="ARBA" id="ARBA00022679"/>
    </source>
</evidence>
<dbReference type="SUPFAM" id="SSF53335">
    <property type="entry name" value="S-adenosyl-L-methionine-dependent methyltransferases"/>
    <property type="match status" value="1"/>
</dbReference>
<feature type="domain" description="O-methyltransferase C-terminal" evidence="5">
    <location>
        <begin position="218"/>
        <end position="375"/>
    </location>
</feature>
<reference evidence="7" key="2">
    <citation type="journal article" date="2023" name="IMA Fungus">
        <title>Comparative genomic study of the Penicillium genus elucidates a diverse pangenome and 15 lateral gene transfer events.</title>
        <authorList>
            <person name="Petersen C."/>
            <person name="Sorensen T."/>
            <person name="Nielsen M.R."/>
            <person name="Sondergaard T.E."/>
            <person name="Sorensen J.L."/>
            <person name="Fitzpatrick D.A."/>
            <person name="Frisvad J.C."/>
            <person name="Nielsen K.L."/>
        </authorList>
    </citation>
    <scope>NUCLEOTIDE SEQUENCE</scope>
    <source>
        <strain evidence="7">IBT 30069</strain>
    </source>
</reference>
<keyword evidence="8" id="KW-1185">Reference proteome</keyword>
<evidence type="ECO:0000259" key="6">
    <source>
        <dbReference type="Pfam" id="PF08100"/>
    </source>
</evidence>
<dbReference type="InterPro" id="IPR036390">
    <property type="entry name" value="WH_DNA-bd_sf"/>
</dbReference>
<dbReference type="OrthoDB" id="1535081at2759"/>
<comment type="caution">
    <text evidence="7">The sequence shown here is derived from an EMBL/GenBank/DDBJ whole genome shotgun (WGS) entry which is preliminary data.</text>
</comment>
<dbReference type="GO" id="GO:0044550">
    <property type="term" value="P:secondary metabolite biosynthetic process"/>
    <property type="evidence" value="ECO:0007669"/>
    <property type="project" value="UniProtKB-ARBA"/>
</dbReference>
<evidence type="ECO:0000259" key="5">
    <source>
        <dbReference type="Pfam" id="PF00891"/>
    </source>
</evidence>
<dbReference type="Pfam" id="PF08100">
    <property type="entry name" value="Dimerisation"/>
    <property type="match status" value="1"/>
</dbReference>
<reference evidence="7" key="1">
    <citation type="submission" date="2022-11" db="EMBL/GenBank/DDBJ databases">
        <authorList>
            <person name="Petersen C."/>
        </authorList>
    </citation>
    <scope>NUCLEOTIDE SEQUENCE</scope>
    <source>
        <strain evidence="7">IBT 30069</strain>
    </source>
</reference>